<dbReference type="Gramene" id="TraesCLE_scaffold_027567_01G000100.1">
    <property type="protein sequence ID" value="TraesCLE_scaffold_027567_01G000100.1"/>
    <property type="gene ID" value="TraesCLE_scaffold_027567_01G000100"/>
</dbReference>
<feature type="compositionally biased region" description="Basic and acidic residues" evidence="1">
    <location>
        <begin position="305"/>
        <end position="318"/>
    </location>
</feature>
<organism evidence="2">
    <name type="scientific">Triticum aestivum</name>
    <name type="common">Wheat</name>
    <dbReference type="NCBI Taxonomy" id="4565"/>
    <lineage>
        <taxon>Eukaryota</taxon>
        <taxon>Viridiplantae</taxon>
        <taxon>Streptophyta</taxon>
        <taxon>Embryophyta</taxon>
        <taxon>Tracheophyta</taxon>
        <taxon>Spermatophyta</taxon>
        <taxon>Magnoliopsida</taxon>
        <taxon>Liliopsida</taxon>
        <taxon>Poales</taxon>
        <taxon>Poaceae</taxon>
        <taxon>BOP clade</taxon>
        <taxon>Pooideae</taxon>
        <taxon>Triticodae</taxon>
        <taxon>Triticeae</taxon>
        <taxon>Triticinae</taxon>
        <taxon>Triticum</taxon>
    </lineage>
</organism>
<reference evidence="2" key="1">
    <citation type="submission" date="2018-08" db="EMBL/GenBank/DDBJ databases">
        <authorList>
            <person name="Rossello M."/>
        </authorList>
    </citation>
    <scope>NUCLEOTIDE SEQUENCE [LARGE SCALE GENOMIC DNA]</scope>
    <source>
        <strain evidence="2">cv. Chinese Spring</strain>
    </source>
</reference>
<evidence type="ECO:0000313" key="2">
    <source>
        <dbReference type="EnsemblPlants" id="TraesCS5D02G013800.1"/>
    </source>
</evidence>
<dbReference type="Gramene" id="TraesCAD_scaffold_029235_01G000300.1">
    <property type="protein sequence ID" value="TraesCAD_scaffold_029235_01G000300.1"/>
    <property type="gene ID" value="TraesCAD_scaffold_029235_01G000300"/>
</dbReference>
<dbReference type="OrthoDB" id="638219at2759"/>
<name>A0A3B6MJJ5_WHEAT</name>
<dbReference type="Gramene" id="TraesCS5D02G013800.1">
    <property type="protein sequence ID" value="TraesCS5D02G013800.1"/>
    <property type="gene ID" value="TraesCS5D02G013800"/>
</dbReference>
<accession>A0A3B6MJJ5</accession>
<dbReference type="PANTHER" id="PTHR36141">
    <property type="entry name" value="OS08G0148500 PROTEIN"/>
    <property type="match status" value="1"/>
</dbReference>
<dbReference type="OMA" id="HIDARYL"/>
<dbReference type="InterPro" id="IPR009003">
    <property type="entry name" value="Peptidase_S1_PA"/>
</dbReference>
<feature type="compositionally biased region" description="Low complexity" evidence="1">
    <location>
        <begin position="325"/>
        <end position="339"/>
    </location>
</feature>
<evidence type="ECO:0000313" key="3">
    <source>
        <dbReference type="Proteomes" id="UP000019116"/>
    </source>
</evidence>
<feature type="region of interest" description="Disordered" evidence="1">
    <location>
        <begin position="285"/>
        <end position="357"/>
    </location>
</feature>
<evidence type="ECO:0000256" key="1">
    <source>
        <dbReference type="SAM" id="MobiDB-lite"/>
    </source>
</evidence>
<proteinExistence type="predicted"/>
<dbReference type="Gramene" id="TraesROB_scaffold_011365_01G000300.1">
    <property type="protein sequence ID" value="TraesROB_scaffold_011365_01G000300.1"/>
    <property type="gene ID" value="TraesROB_scaffold_011365_01G000300"/>
</dbReference>
<keyword evidence="3" id="KW-1185">Reference proteome</keyword>
<dbReference type="Gramene" id="TraesCS5D03G0029700.1">
    <property type="protein sequence ID" value="TraesCS5D03G0029700.1.CDS"/>
    <property type="gene ID" value="TraesCS5D03G0029700"/>
</dbReference>
<reference evidence="2" key="2">
    <citation type="submission" date="2018-10" db="UniProtKB">
        <authorList>
            <consortium name="EnsemblPlants"/>
        </authorList>
    </citation>
    <scope>IDENTIFICATION</scope>
</reference>
<protein>
    <submittedName>
        <fullName evidence="2">Uncharacterized protein</fullName>
    </submittedName>
</protein>
<dbReference type="Gramene" id="TraesWEE_scaffold_009316_01G000100.1">
    <property type="protein sequence ID" value="TraesWEE_scaffold_009316_01G000100.1"/>
    <property type="gene ID" value="TraesWEE_scaffold_009316_01G000100"/>
</dbReference>
<dbReference type="EnsemblPlants" id="TraesCS5D02G013800.1">
    <property type="protein sequence ID" value="TraesCS5D02G013800.1"/>
    <property type="gene ID" value="TraesCS5D02G013800"/>
</dbReference>
<dbReference type="Gramene" id="TraesRN5D0100032200.1">
    <property type="protein sequence ID" value="TraesRN5D0100032200.1"/>
    <property type="gene ID" value="TraesRN5D0100032200"/>
</dbReference>
<sequence length="357" mass="38706">MADPLAPDALPSVQMVDWRPLCLAARPSLFLVLLTPLPGNRKETKRLMDQAGTKSEQEKRAIRRLKWLTETGLASHIDARYLYVLTCAHIVDHLFHAVDSPIQAEKVQELFRVEVTCHHAERAFIEGGRVGDRAYAPATVCGINCASDLMLLRVDLGDLPLRFNDDGQMEACPHPHPIPHFSPEQVPAAAQLMLLSWPEFRPCTLATGLYCMQRFLPDMSTNPVGYDLFLLEAYMGSQGGSSGGPLFDSFRRVKGILHGGSGGPHSHFIPSRIILPFIQAYAVPPKPPAPAPSADDKPGPPPGPGDRKRGPPKDDKSGGSKRRLSSGSQGKSSKSAAAAEPEVLSSHWKMACSSSSA</sequence>
<dbReference type="PANTHER" id="PTHR36141:SF2">
    <property type="entry name" value="ABC TRANSPORTER DOMAIN-CONTAINING PROTEIN"/>
    <property type="match status" value="1"/>
</dbReference>
<dbReference type="Proteomes" id="UP000019116">
    <property type="component" value="Chromosome 5D"/>
</dbReference>
<dbReference type="SUPFAM" id="SSF50494">
    <property type="entry name" value="Trypsin-like serine proteases"/>
    <property type="match status" value="1"/>
</dbReference>
<dbReference type="AlphaFoldDB" id="A0A3B6MJJ5"/>